<organism evidence="2">
    <name type="scientific">Tanacetum cinerariifolium</name>
    <name type="common">Dalmatian daisy</name>
    <name type="synonym">Chrysanthemum cinerariifolium</name>
    <dbReference type="NCBI Taxonomy" id="118510"/>
    <lineage>
        <taxon>Eukaryota</taxon>
        <taxon>Viridiplantae</taxon>
        <taxon>Streptophyta</taxon>
        <taxon>Embryophyta</taxon>
        <taxon>Tracheophyta</taxon>
        <taxon>Spermatophyta</taxon>
        <taxon>Magnoliopsida</taxon>
        <taxon>eudicotyledons</taxon>
        <taxon>Gunneridae</taxon>
        <taxon>Pentapetalae</taxon>
        <taxon>asterids</taxon>
        <taxon>campanulids</taxon>
        <taxon>Asterales</taxon>
        <taxon>Asteraceae</taxon>
        <taxon>Asteroideae</taxon>
        <taxon>Anthemideae</taxon>
        <taxon>Anthemidinae</taxon>
        <taxon>Tanacetum</taxon>
    </lineage>
</organism>
<dbReference type="InterPro" id="IPR005162">
    <property type="entry name" value="Retrotrans_gag_dom"/>
</dbReference>
<protein>
    <submittedName>
        <fullName evidence="2">Ankyrin repeat-containing protein</fullName>
    </submittedName>
</protein>
<gene>
    <name evidence="2" type="ORF">Tci_659619</name>
</gene>
<proteinExistence type="predicted"/>
<sequence length="164" mass="18952">MMCLEGLALSWFRWTHNREPFQSWEDLKRRMLVHFQSLQAGTLNEHFFAISQSGTARDYITMFETMAAQLPRLQEEVLEGIFIKGFKQELRTAGRSQKTHNKRDKGLCYRSDGQYGPGHRCLEKALQVLLVDDEEEEKEGRVTRNTLHLGDKVVFQGGSDDMNG</sequence>
<evidence type="ECO:0000313" key="2">
    <source>
        <dbReference type="EMBL" id="GFA87647.1"/>
    </source>
</evidence>
<dbReference type="Pfam" id="PF03732">
    <property type="entry name" value="Retrotrans_gag"/>
    <property type="match status" value="1"/>
</dbReference>
<dbReference type="AlphaFoldDB" id="A0A699KDJ0"/>
<accession>A0A699KDJ0</accession>
<evidence type="ECO:0000259" key="1">
    <source>
        <dbReference type="Pfam" id="PF03732"/>
    </source>
</evidence>
<reference evidence="2" key="1">
    <citation type="journal article" date="2019" name="Sci. Rep.">
        <title>Draft genome of Tanacetum cinerariifolium, the natural source of mosquito coil.</title>
        <authorList>
            <person name="Yamashiro T."/>
            <person name="Shiraishi A."/>
            <person name="Satake H."/>
            <person name="Nakayama K."/>
        </authorList>
    </citation>
    <scope>NUCLEOTIDE SEQUENCE</scope>
</reference>
<dbReference type="EMBL" id="BKCJ010505490">
    <property type="protein sequence ID" value="GFA87647.1"/>
    <property type="molecule type" value="Genomic_DNA"/>
</dbReference>
<feature type="domain" description="Retrotransposon gag" evidence="1">
    <location>
        <begin position="2"/>
        <end position="87"/>
    </location>
</feature>
<name>A0A699KDJ0_TANCI</name>
<comment type="caution">
    <text evidence="2">The sequence shown here is derived from an EMBL/GenBank/DDBJ whole genome shotgun (WGS) entry which is preliminary data.</text>
</comment>